<evidence type="ECO:0000313" key="2">
    <source>
        <dbReference type="Proteomes" id="UP000255000"/>
    </source>
</evidence>
<dbReference type="EMBL" id="UGSK01000001">
    <property type="protein sequence ID" value="SUB01004.1"/>
    <property type="molecule type" value="Genomic_DNA"/>
</dbReference>
<dbReference type="Proteomes" id="UP000255000">
    <property type="component" value="Unassembled WGS sequence"/>
</dbReference>
<reference evidence="1 2" key="1">
    <citation type="submission" date="2018-06" db="EMBL/GenBank/DDBJ databases">
        <authorList>
            <consortium name="Pathogen Informatics"/>
            <person name="Doyle S."/>
        </authorList>
    </citation>
    <scope>NUCLEOTIDE SEQUENCE [LARGE SCALE GENOMIC DNA]</scope>
    <source>
        <strain evidence="1 2">NCTC13350</strain>
    </source>
</reference>
<name>A0A378ZUV3_9HYPH</name>
<dbReference type="OrthoDB" id="735874at2"/>
<dbReference type="AlphaFoldDB" id="A0A378ZUV3"/>
<dbReference type="RefSeq" id="WP_019966645.1">
    <property type="nucleotide sequence ID" value="NZ_UGSK01000001.1"/>
</dbReference>
<proteinExistence type="predicted"/>
<organism evidence="1 2">
    <name type="scientific">Pannonibacter phragmitetus</name>
    <dbReference type="NCBI Taxonomy" id="121719"/>
    <lineage>
        <taxon>Bacteria</taxon>
        <taxon>Pseudomonadati</taxon>
        <taxon>Pseudomonadota</taxon>
        <taxon>Alphaproteobacteria</taxon>
        <taxon>Hyphomicrobiales</taxon>
        <taxon>Stappiaceae</taxon>
        <taxon>Pannonibacter</taxon>
    </lineage>
</organism>
<evidence type="ECO:0000313" key="1">
    <source>
        <dbReference type="EMBL" id="SUB01004.1"/>
    </source>
</evidence>
<gene>
    <name evidence="1" type="ORF">NCTC13350_01935</name>
</gene>
<sequence length="388" mass="42121">MGTTAAMRARDITERVLLDGLREWCRKIGLASYNAIRIRGDEDLKPIGPFAFDLAGPSYLLPLQGSASKPGFVVADVFAEGILTVHEIQFFIRKARVLKASFKDIGILSIIVAEGFTGEAMAAGHAAGVMLATPKDLFGKRVGEAIVSLCEVLKNAAKYASSSPERLTMLLNNLFDIEGRNKNLRGILFEMVAGYLARRTAMTMDMGVTAKDPSTGKTADIDVQTITNQNALVTAIECKGKEPGGVLSLAEVEEWLAKIPTFRAHYAQHGYLREAEQRFEIWTSGSIAPDALAKLKDEQVRRVKAKIDWKSGDAVLALARAGKEKALADALNQHFFRHPFAEVANHLEAGEAAGKVPSWMAPAKSNLPEFQDPVIEVVSLDGELDAAE</sequence>
<protein>
    <submittedName>
        <fullName evidence="1">Uncharacterized protein</fullName>
    </submittedName>
</protein>
<accession>A0A378ZUV3</accession>